<dbReference type="Proteomes" id="UP001305779">
    <property type="component" value="Unassembled WGS sequence"/>
</dbReference>
<proteinExistence type="inferred from homology"/>
<reference evidence="5 6" key="1">
    <citation type="journal article" date="2023" name="G3 (Bethesda)">
        <title>A chromosome-level genome assembly of Zasmidium syzygii isolated from banana leaves.</title>
        <authorList>
            <person name="van Westerhoven A.C."/>
            <person name="Mehrabi R."/>
            <person name="Talebi R."/>
            <person name="Steentjes M.B.F."/>
            <person name="Corcolon B."/>
            <person name="Chong P.A."/>
            <person name="Kema G.H.J."/>
            <person name="Seidl M.F."/>
        </authorList>
    </citation>
    <scope>NUCLEOTIDE SEQUENCE [LARGE SCALE GENOMIC DNA]</scope>
    <source>
        <strain evidence="5 6">P124</strain>
    </source>
</reference>
<dbReference type="PROSITE" id="PS00061">
    <property type="entry name" value="ADH_SHORT"/>
    <property type="match status" value="1"/>
</dbReference>
<sequence length="252" mass="27196">MSMSLEDVQNAPREPRPFPSTPENVLQQFSMKDKVVAITGASDGIGYAVAEAIAEAGGNVALLYNSNKAAEEKAPQLAKQHNIKAKAYQLEISNPENVEKVINQVAKDFGKLDVFVANSVDGTFYCAKFAGHIFKSQGFGNLIITSSISAHIVNVPVDQPVYNATKAAISHLGKSLAREWREFARVNVVSPGFFDTKLGAAPKVRNEAYRMAVLGRQGHTKEIKGLFLYLASDASSYQTGSDVVIDGGYTLP</sequence>
<dbReference type="Pfam" id="PF13561">
    <property type="entry name" value="adh_short_C2"/>
    <property type="match status" value="1"/>
</dbReference>
<keyword evidence="6" id="KW-1185">Reference proteome</keyword>
<dbReference type="EMBL" id="JAXOVC010000008">
    <property type="protein sequence ID" value="KAK4497748.1"/>
    <property type="molecule type" value="Genomic_DNA"/>
</dbReference>
<dbReference type="InterPro" id="IPR002347">
    <property type="entry name" value="SDR_fam"/>
</dbReference>
<dbReference type="InterPro" id="IPR020904">
    <property type="entry name" value="Sc_DH/Rdtase_CS"/>
</dbReference>
<gene>
    <name evidence="5" type="ORF">PRZ48_010401</name>
</gene>
<dbReference type="SUPFAM" id="SSF51735">
    <property type="entry name" value="NAD(P)-binding Rossmann-fold domains"/>
    <property type="match status" value="1"/>
</dbReference>
<keyword evidence="2" id="KW-0521">NADP</keyword>
<evidence type="ECO:0000313" key="5">
    <source>
        <dbReference type="EMBL" id="KAK4497748.1"/>
    </source>
</evidence>
<dbReference type="PRINTS" id="PR00081">
    <property type="entry name" value="GDHRDH"/>
</dbReference>
<comment type="caution">
    <text evidence="5">The sequence shown here is derived from an EMBL/GenBank/DDBJ whole genome shotgun (WGS) entry which is preliminary data.</text>
</comment>
<name>A0ABR0E8J0_ZASCE</name>
<evidence type="ECO:0000256" key="2">
    <source>
        <dbReference type="ARBA" id="ARBA00022857"/>
    </source>
</evidence>
<protein>
    <submittedName>
        <fullName evidence="5">Uncharacterized protein</fullName>
    </submittedName>
</protein>
<accession>A0ABR0E8J0</accession>
<dbReference type="Gene3D" id="3.40.50.720">
    <property type="entry name" value="NAD(P)-binding Rossmann-like Domain"/>
    <property type="match status" value="2"/>
</dbReference>
<evidence type="ECO:0000256" key="4">
    <source>
        <dbReference type="SAM" id="MobiDB-lite"/>
    </source>
</evidence>
<keyword evidence="3" id="KW-0560">Oxidoreductase</keyword>
<dbReference type="InterPro" id="IPR036291">
    <property type="entry name" value="NAD(P)-bd_dom_sf"/>
</dbReference>
<dbReference type="PANTHER" id="PTHR43008:SF1">
    <property type="entry name" value="NADP-DEPENDENT MANNITOL DEHYDROGENASE-RELATED"/>
    <property type="match status" value="1"/>
</dbReference>
<feature type="region of interest" description="Disordered" evidence="4">
    <location>
        <begin position="1"/>
        <end position="23"/>
    </location>
</feature>
<organism evidence="5 6">
    <name type="scientific">Zasmidium cellare</name>
    <name type="common">Wine cellar mold</name>
    <name type="synonym">Racodium cellare</name>
    <dbReference type="NCBI Taxonomy" id="395010"/>
    <lineage>
        <taxon>Eukaryota</taxon>
        <taxon>Fungi</taxon>
        <taxon>Dikarya</taxon>
        <taxon>Ascomycota</taxon>
        <taxon>Pezizomycotina</taxon>
        <taxon>Dothideomycetes</taxon>
        <taxon>Dothideomycetidae</taxon>
        <taxon>Mycosphaerellales</taxon>
        <taxon>Mycosphaerellaceae</taxon>
        <taxon>Zasmidium</taxon>
    </lineage>
</organism>
<evidence type="ECO:0000313" key="6">
    <source>
        <dbReference type="Proteomes" id="UP001305779"/>
    </source>
</evidence>
<evidence type="ECO:0000256" key="1">
    <source>
        <dbReference type="ARBA" id="ARBA00006484"/>
    </source>
</evidence>
<evidence type="ECO:0000256" key="3">
    <source>
        <dbReference type="ARBA" id="ARBA00023002"/>
    </source>
</evidence>
<dbReference type="PANTHER" id="PTHR43008">
    <property type="entry name" value="BENZIL REDUCTASE"/>
    <property type="match status" value="1"/>
</dbReference>
<dbReference type="Pfam" id="PF00106">
    <property type="entry name" value="adh_short"/>
    <property type="match status" value="1"/>
</dbReference>
<comment type="similarity">
    <text evidence="1">Belongs to the short-chain dehydrogenases/reductases (SDR) family.</text>
</comment>